<comment type="caution">
    <text evidence="2">The sequence shown here is derived from an EMBL/GenBank/DDBJ whole genome shotgun (WGS) entry which is preliminary data.</text>
</comment>
<reference evidence="2" key="2">
    <citation type="journal article" date="2022" name="Microbiol. Resour. Announc.">
        <title>Metagenome Sequencing to Explore Phylogenomics of Terrestrial Cyanobacteria.</title>
        <authorList>
            <person name="Ward R.D."/>
            <person name="Stajich J.E."/>
            <person name="Johansen J.R."/>
            <person name="Huntemann M."/>
            <person name="Clum A."/>
            <person name="Foster B."/>
            <person name="Foster B."/>
            <person name="Roux S."/>
            <person name="Palaniappan K."/>
            <person name="Varghese N."/>
            <person name="Mukherjee S."/>
            <person name="Reddy T.B.K."/>
            <person name="Daum C."/>
            <person name="Copeland A."/>
            <person name="Chen I.A."/>
            <person name="Ivanova N.N."/>
            <person name="Kyrpides N.C."/>
            <person name="Shapiro N."/>
            <person name="Eloe-Fadrosh E.A."/>
            <person name="Pietrasiak N."/>
        </authorList>
    </citation>
    <scope>NUCLEOTIDE SEQUENCE</scope>
    <source>
        <strain evidence="2">CPER-KK1</strain>
    </source>
</reference>
<sequence length="190" mass="20266">MKGQISLLGITLCVVLMGCVASAPANVGNGTPLKSGERLPPPPSVSALPKDLGQMLPITAQAQMAGQRILLEVTRTPQEQAIGLMYRTSLADDRGMLFSFVPPRPVSFWMKNTKIPLDMVFLRNGEVKAIAADVPPCTADPCPSYGPQTPIDQVIELRGGRAAELGLRVGDRVSVKFLDENITPPTSSNS</sequence>
<feature type="signal peptide" evidence="1">
    <location>
        <begin position="1"/>
        <end position="25"/>
    </location>
</feature>
<dbReference type="PROSITE" id="PS51257">
    <property type="entry name" value="PROKAR_LIPOPROTEIN"/>
    <property type="match status" value="1"/>
</dbReference>
<dbReference type="EMBL" id="JAHHIF010000068">
    <property type="protein sequence ID" value="MBW4548665.1"/>
    <property type="molecule type" value="Genomic_DNA"/>
</dbReference>
<dbReference type="Pfam" id="PF02643">
    <property type="entry name" value="DUF192"/>
    <property type="match status" value="1"/>
</dbReference>
<dbReference type="Gene3D" id="2.60.120.1140">
    <property type="entry name" value="Protein of unknown function DUF192"/>
    <property type="match status" value="1"/>
</dbReference>
<gene>
    <name evidence="2" type="ORF">KME25_30185</name>
</gene>
<dbReference type="Proteomes" id="UP000753908">
    <property type="component" value="Unassembled WGS sequence"/>
</dbReference>
<evidence type="ECO:0000313" key="2">
    <source>
        <dbReference type="EMBL" id="MBW4548665.1"/>
    </source>
</evidence>
<dbReference type="AlphaFoldDB" id="A0A951PR17"/>
<dbReference type="PANTHER" id="PTHR37953">
    <property type="entry name" value="UPF0127 PROTEIN MJ1496"/>
    <property type="match status" value="1"/>
</dbReference>
<protein>
    <submittedName>
        <fullName evidence="2">DUF192 domain-containing protein</fullName>
    </submittedName>
</protein>
<accession>A0A951PR17</accession>
<organism evidence="2 3">
    <name type="scientific">Symplocastrum torsivum CPER-KK1</name>
    <dbReference type="NCBI Taxonomy" id="450513"/>
    <lineage>
        <taxon>Bacteria</taxon>
        <taxon>Bacillati</taxon>
        <taxon>Cyanobacteriota</taxon>
        <taxon>Cyanophyceae</taxon>
        <taxon>Oscillatoriophycideae</taxon>
        <taxon>Oscillatoriales</taxon>
        <taxon>Microcoleaceae</taxon>
        <taxon>Symplocastrum</taxon>
    </lineage>
</organism>
<keyword evidence="1" id="KW-0732">Signal</keyword>
<evidence type="ECO:0000313" key="3">
    <source>
        <dbReference type="Proteomes" id="UP000753908"/>
    </source>
</evidence>
<evidence type="ECO:0000256" key="1">
    <source>
        <dbReference type="SAM" id="SignalP"/>
    </source>
</evidence>
<feature type="chain" id="PRO_5037233099" evidence="1">
    <location>
        <begin position="26"/>
        <end position="190"/>
    </location>
</feature>
<dbReference type="InterPro" id="IPR003795">
    <property type="entry name" value="DUF192"/>
</dbReference>
<dbReference type="PANTHER" id="PTHR37953:SF1">
    <property type="entry name" value="UPF0127 PROTEIN MJ1496"/>
    <property type="match status" value="1"/>
</dbReference>
<reference evidence="2" key="1">
    <citation type="submission" date="2021-05" db="EMBL/GenBank/DDBJ databases">
        <authorList>
            <person name="Pietrasiak N."/>
            <person name="Ward R."/>
            <person name="Stajich J.E."/>
            <person name="Kurbessoian T."/>
        </authorList>
    </citation>
    <scope>NUCLEOTIDE SEQUENCE</scope>
    <source>
        <strain evidence="2">CPER-KK1</strain>
    </source>
</reference>
<dbReference type="InterPro" id="IPR038695">
    <property type="entry name" value="Saro_0823-like_sf"/>
</dbReference>
<name>A0A951PR17_9CYAN</name>
<proteinExistence type="predicted"/>